<sequence length="389" mass="40629">MNVCVEVNDTPKINQQMVQKSTQQQQSQMGQKSMQQQISTAKSKMSNPPVKSTLMTQQTLTSATLPQPKKSNVIKENIKKIPSQLSDKGVKSGVKIGNATSQAINEQRPGSIVIGSSLDATNMMRSSNVGSTIGSTLSYQSSGQTSNVQSNFTSSVNKASNISSIDGVSAISTTESTPSNYSNVDSNFQSSYSRGVSKVGQSTIVGQSRLAQSVIAAQNTPAQGTRSGLQSQLLGSQVPSQAGSQLVGSQITGSQVSTKPSGPGSKIGQSSQIIGSQREAGPGSKIGQASQIGGSQVKASTNEQGSNIGQEDETLALDNQWASPENKSQIGQGSKTGQSVTGKSKTGQSQITSKFGVNSSDSQTIDKIPDKTNNVQVKSDKLFEDQKPE</sequence>
<reference evidence="2" key="1">
    <citation type="submission" date="2022-12" db="EMBL/GenBank/DDBJ databases">
        <title>Genome assemblies of Blomia tropicalis.</title>
        <authorList>
            <person name="Cui Y."/>
        </authorList>
    </citation>
    <scope>NUCLEOTIDE SEQUENCE</scope>
    <source>
        <tissue evidence="2">Adult mites</tissue>
    </source>
</reference>
<feature type="compositionally biased region" description="Polar residues" evidence="1">
    <location>
        <begin position="320"/>
        <end position="377"/>
    </location>
</feature>
<feature type="compositionally biased region" description="Low complexity" evidence="1">
    <location>
        <begin position="17"/>
        <end position="37"/>
    </location>
</feature>
<accession>A0A9Q0RS52</accession>
<evidence type="ECO:0000256" key="1">
    <source>
        <dbReference type="SAM" id="MobiDB-lite"/>
    </source>
</evidence>
<dbReference type="AlphaFoldDB" id="A0A9Q0RS52"/>
<dbReference type="EMBL" id="JAPWDV010000001">
    <property type="protein sequence ID" value="KAJ6223811.1"/>
    <property type="molecule type" value="Genomic_DNA"/>
</dbReference>
<evidence type="ECO:0000313" key="2">
    <source>
        <dbReference type="EMBL" id="KAJ6223811.1"/>
    </source>
</evidence>
<comment type="caution">
    <text evidence="2">The sequence shown here is derived from an EMBL/GenBank/DDBJ whole genome shotgun (WGS) entry which is preliminary data.</text>
</comment>
<feature type="compositionally biased region" description="Low complexity" evidence="1">
    <location>
        <begin position="259"/>
        <end position="277"/>
    </location>
</feature>
<feature type="compositionally biased region" description="Polar residues" evidence="1">
    <location>
        <begin position="236"/>
        <end position="258"/>
    </location>
</feature>
<name>A0A9Q0RS52_BLOTA</name>
<feature type="compositionally biased region" description="Basic and acidic residues" evidence="1">
    <location>
        <begin position="378"/>
        <end position="389"/>
    </location>
</feature>
<gene>
    <name evidence="2" type="ORF">RDWZM_002356</name>
</gene>
<proteinExistence type="predicted"/>
<feature type="region of interest" description="Disordered" evidence="1">
    <location>
        <begin position="236"/>
        <end position="389"/>
    </location>
</feature>
<keyword evidence="3" id="KW-1185">Reference proteome</keyword>
<dbReference type="Proteomes" id="UP001142055">
    <property type="component" value="Chromosome 1"/>
</dbReference>
<feature type="region of interest" description="Disordered" evidence="1">
    <location>
        <begin position="17"/>
        <end position="50"/>
    </location>
</feature>
<feature type="compositionally biased region" description="Polar residues" evidence="1">
    <location>
        <begin position="38"/>
        <end position="50"/>
    </location>
</feature>
<feature type="compositionally biased region" description="Polar residues" evidence="1">
    <location>
        <begin position="287"/>
        <end position="309"/>
    </location>
</feature>
<organism evidence="2 3">
    <name type="scientific">Blomia tropicalis</name>
    <name type="common">Mite</name>
    <dbReference type="NCBI Taxonomy" id="40697"/>
    <lineage>
        <taxon>Eukaryota</taxon>
        <taxon>Metazoa</taxon>
        <taxon>Ecdysozoa</taxon>
        <taxon>Arthropoda</taxon>
        <taxon>Chelicerata</taxon>
        <taxon>Arachnida</taxon>
        <taxon>Acari</taxon>
        <taxon>Acariformes</taxon>
        <taxon>Sarcoptiformes</taxon>
        <taxon>Astigmata</taxon>
        <taxon>Glycyphagoidea</taxon>
        <taxon>Echimyopodidae</taxon>
        <taxon>Blomia</taxon>
    </lineage>
</organism>
<evidence type="ECO:0000313" key="3">
    <source>
        <dbReference type="Proteomes" id="UP001142055"/>
    </source>
</evidence>
<protein>
    <submittedName>
        <fullName evidence="2">Uncharacterized protein</fullName>
    </submittedName>
</protein>